<dbReference type="PANTHER" id="PTHR12919">
    <property type="entry name" value="30S RIBOSOMAL PROTEIN S16"/>
    <property type="match status" value="1"/>
</dbReference>
<dbReference type="GO" id="GO:0003735">
    <property type="term" value="F:structural constituent of ribosome"/>
    <property type="evidence" value="ECO:0007669"/>
    <property type="project" value="InterPro"/>
</dbReference>
<comment type="similarity">
    <text evidence="3">Belongs to the bacterial ribosomal protein bS16 family.</text>
</comment>
<dbReference type="NCBIfam" id="TIGR00002">
    <property type="entry name" value="S16"/>
    <property type="match status" value="1"/>
</dbReference>
<dbReference type="InterPro" id="IPR023803">
    <property type="entry name" value="Ribosomal_bS16_dom_sf"/>
</dbReference>
<name>A0A1J5I453_9BACT</name>
<reference evidence="4 5" key="1">
    <citation type="journal article" date="2016" name="Environ. Microbiol.">
        <title>Genomic resolution of a cold subsurface aquifer community provides metabolic insights for novel microbes adapted to high CO concentrations.</title>
        <authorList>
            <person name="Probst A.J."/>
            <person name="Castelle C.J."/>
            <person name="Singh A."/>
            <person name="Brown C.T."/>
            <person name="Anantharaman K."/>
            <person name="Sharon I."/>
            <person name="Hug L.A."/>
            <person name="Burstein D."/>
            <person name="Emerson J.B."/>
            <person name="Thomas B.C."/>
            <person name="Banfield J.F."/>
        </authorList>
    </citation>
    <scope>NUCLEOTIDE SEQUENCE [LARGE SCALE GENOMIC DNA]</scope>
    <source>
        <strain evidence="4">CG2_30_35_20</strain>
    </source>
</reference>
<dbReference type="STRING" id="1805376.AUK05_01810"/>
<proteinExistence type="inferred from homology"/>
<keyword evidence="1 3" id="KW-0689">Ribosomal protein</keyword>
<keyword evidence="2 3" id="KW-0687">Ribonucleoprotein</keyword>
<dbReference type="SUPFAM" id="SSF54565">
    <property type="entry name" value="Ribosomal protein S16"/>
    <property type="match status" value="1"/>
</dbReference>
<dbReference type="Gene3D" id="3.30.1320.10">
    <property type="match status" value="1"/>
</dbReference>
<dbReference type="PANTHER" id="PTHR12919:SF20">
    <property type="entry name" value="SMALL RIBOSOMAL SUBUNIT PROTEIN BS16M"/>
    <property type="match status" value="1"/>
</dbReference>
<dbReference type="GO" id="GO:0015935">
    <property type="term" value="C:small ribosomal subunit"/>
    <property type="evidence" value="ECO:0007669"/>
    <property type="project" value="TreeGrafter"/>
</dbReference>
<evidence type="ECO:0000256" key="2">
    <source>
        <dbReference type="ARBA" id="ARBA00023274"/>
    </source>
</evidence>
<dbReference type="EMBL" id="MNZO01000025">
    <property type="protein sequence ID" value="OIP87198.1"/>
    <property type="molecule type" value="Genomic_DNA"/>
</dbReference>
<dbReference type="Pfam" id="PF00886">
    <property type="entry name" value="Ribosomal_S16"/>
    <property type="match status" value="1"/>
</dbReference>
<comment type="caution">
    <text evidence="4">The sequence shown here is derived from an EMBL/GenBank/DDBJ whole genome shotgun (WGS) entry which is preliminary data.</text>
</comment>
<evidence type="ECO:0000256" key="3">
    <source>
        <dbReference type="HAMAP-Rule" id="MF_00385"/>
    </source>
</evidence>
<gene>
    <name evidence="3" type="primary">rpsP</name>
    <name evidence="4" type="ORF">AUK05_01810</name>
</gene>
<evidence type="ECO:0000313" key="5">
    <source>
        <dbReference type="Proteomes" id="UP000182344"/>
    </source>
</evidence>
<dbReference type="AlphaFoldDB" id="A0A1J5I453"/>
<dbReference type="HAMAP" id="MF_00385">
    <property type="entry name" value="Ribosomal_bS16"/>
    <property type="match status" value="1"/>
</dbReference>
<dbReference type="GO" id="GO:0005737">
    <property type="term" value="C:cytoplasm"/>
    <property type="evidence" value="ECO:0007669"/>
    <property type="project" value="UniProtKB-ARBA"/>
</dbReference>
<organism evidence="4 5">
    <name type="scientific">Candidatus Shapirobacteria bacterium CG2_30_35_20</name>
    <dbReference type="NCBI Taxonomy" id="1805376"/>
    <lineage>
        <taxon>Bacteria</taxon>
        <taxon>Candidatus Shapironibacteriota</taxon>
    </lineage>
</organism>
<dbReference type="GO" id="GO:0006412">
    <property type="term" value="P:translation"/>
    <property type="evidence" value="ECO:0007669"/>
    <property type="project" value="UniProtKB-UniRule"/>
</dbReference>
<accession>A0A1J5I453</accession>
<evidence type="ECO:0000256" key="1">
    <source>
        <dbReference type="ARBA" id="ARBA00022980"/>
    </source>
</evidence>
<sequence>MLKIKLRPNGKIHQRSFRIVVAKEHSKMDGKFIANLGFYTPQSKTLQINKDEMQKWIKNGAQLTIGVEKLLNPDKFPNKKKVKKAKV</sequence>
<dbReference type="InterPro" id="IPR000307">
    <property type="entry name" value="Ribosomal_bS16"/>
</dbReference>
<evidence type="ECO:0000313" key="4">
    <source>
        <dbReference type="EMBL" id="OIP87198.1"/>
    </source>
</evidence>
<protein>
    <recommendedName>
        <fullName evidence="3">Small ribosomal subunit protein bS16</fullName>
    </recommendedName>
</protein>
<dbReference type="Proteomes" id="UP000182344">
    <property type="component" value="Unassembled WGS sequence"/>
</dbReference>